<evidence type="ECO:0000256" key="2">
    <source>
        <dbReference type="ARBA" id="ARBA00022737"/>
    </source>
</evidence>
<dbReference type="PANTHER" id="PTHR46128">
    <property type="entry name" value="MITOCHONDRIAL GROUP I INTRON SPLICING FACTOR CCM1"/>
    <property type="match status" value="1"/>
</dbReference>
<feature type="repeat" description="PPR" evidence="3">
    <location>
        <begin position="341"/>
        <end position="375"/>
    </location>
</feature>
<keyword evidence="5" id="KW-1185">Reference proteome</keyword>
<dbReference type="AlphaFoldDB" id="A0A7J0FH26"/>
<keyword evidence="2" id="KW-0677">Repeat</keyword>
<dbReference type="Pfam" id="PF01535">
    <property type="entry name" value="PPR"/>
    <property type="match status" value="2"/>
</dbReference>
<reference evidence="4 5" key="1">
    <citation type="submission" date="2019-07" db="EMBL/GenBank/DDBJ databases">
        <title>De Novo Assembly of kiwifruit Actinidia rufa.</title>
        <authorList>
            <person name="Sugita-Konishi S."/>
            <person name="Sato K."/>
            <person name="Mori E."/>
            <person name="Abe Y."/>
            <person name="Kisaki G."/>
            <person name="Hamano K."/>
            <person name="Suezawa K."/>
            <person name="Otani M."/>
            <person name="Fukuda T."/>
            <person name="Manabe T."/>
            <person name="Gomi K."/>
            <person name="Tabuchi M."/>
            <person name="Akimitsu K."/>
            <person name="Kataoka I."/>
        </authorList>
    </citation>
    <scope>NUCLEOTIDE SEQUENCE [LARGE SCALE GENOMIC DNA]</scope>
    <source>
        <strain evidence="5">cv. Fuchu</strain>
    </source>
</reference>
<dbReference type="Pfam" id="PF13041">
    <property type="entry name" value="PPR_2"/>
    <property type="match status" value="3"/>
</dbReference>
<evidence type="ECO:0000256" key="1">
    <source>
        <dbReference type="ARBA" id="ARBA00007626"/>
    </source>
</evidence>
<dbReference type="PROSITE" id="PS51375">
    <property type="entry name" value="PPR"/>
    <property type="match status" value="2"/>
</dbReference>
<evidence type="ECO:0000313" key="4">
    <source>
        <dbReference type="EMBL" id="GFY97995.1"/>
    </source>
</evidence>
<evidence type="ECO:0000256" key="3">
    <source>
        <dbReference type="PROSITE-ProRule" id="PRU00708"/>
    </source>
</evidence>
<dbReference type="PANTHER" id="PTHR46128:SF276">
    <property type="entry name" value="PENTACOTRIPEPTIDE-REPEAT REGION OF PRORP DOMAIN-CONTAINING PROTEIN"/>
    <property type="match status" value="1"/>
</dbReference>
<dbReference type="InterPro" id="IPR011990">
    <property type="entry name" value="TPR-like_helical_dom_sf"/>
</dbReference>
<name>A0A7J0FH26_9ERIC</name>
<accession>A0A7J0FH26</accession>
<gene>
    <name evidence="4" type="ORF">Acr_12g0005360</name>
</gene>
<dbReference type="InterPro" id="IPR002885">
    <property type="entry name" value="PPR_rpt"/>
</dbReference>
<comment type="similarity">
    <text evidence="1">Belongs to the PPR family. P subfamily.</text>
</comment>
<dbReference type="InterPro" id="IPR050872">
    <property type="entry name" value="PPR_P_subfamily"/>
</dbReference>
<comment type="caution">
    <text evidence="4">The sequence shown here is derived from an EMBL/GenBank/DDBJ whole genome shotgun (WGS) entry which is preliminary data.</text>
</comment>
<evidence type="ECO:0000313" key="5">
    <source>
        <dbReference type="Proteomes" id="UP000585474"/>
    </source>
</evidence>
<protein>
    <submittedName>
        <fullName evidence="4">Pentatricopeptide repeat (PPR) superfamily protein</fullName>
    </submittedName>
</protein>
<proteinExistence type="inferred from homology"/>
<dbReference type="Proteomes" id="UP000585474">
    <property type="component" value="Unassembled WGS sequence"/>
</dbReference>
<dbReference type="OrthoDB" id="185373at2759"/>
<dbReference type="NCBIfam" id="TIGR00756">
    <property type="entry name" value="PPR"/>
    <property type="match status" value="4"/>
</dbReference>
<dbReference type="Gene3D" id="1.25.40.10">
    <property type="entry name" value="Tetratricopeptide repeat domain"/>
    <property type="match status" value="5"/>
</dbReference>
<feature type="repeat" description="PPR" evidence="3">
    <location>
        <begin position="175"/>
        <end position="209"/>
    </location>
</feature>
<sequence>MQHLFRLNEFQRASEIYHEKLEKGIELHSVAATAIVAGHIRQNRVSEAWEVLKSMEEKVIRATRKSYVVFIKELCKVLQADEIVMILNKMKASNIIVGDDMFHWVRSYLEKKGDMENLVEVKQIQRVSKLSLPNMDIGVRYGKPWRNALSSSPLNLFCRFCTNGGWRAKDFKHITSDTWTIMIMQYSRAGLIEIALNNFRELKASGCKPNGSTYKYLIISPCGRKGRKIDEPITTFQEMILWKFVPDKELVEIYLECLCEAGKLSDVRKCANSQSWFHCFTFLFLVCYIALCRAGRLEEASALVDAVGSKQHTHVQHTYGSIIHGPLRRERLEEALAKMESMKELGISLVHFFKEKQIRKALEMFEKMKEEGCEPTIVTCSALIRGYMNSGQFIDVWNVFHQIRGYMNSGQFIDAWNVFHQIKLNGPFPDFKTYSMFITSLCRVGHLKKKSPRHIKSIESFQCLS</sequence>
<organism evidence="4 5">
    <name type="scientific">Actinidia rufa</name>
    <dbReference type="NCBI Taxonomy" id="165716"/>
    <lineage>
        <taxon>Eukaryota</taxon>
        <taxon>Viridiplantae</taxon>
        <taxon>Streptophyta</taxon>
        <taxon>Embryophyta</taxon>
        <taxon>Tracheophyta</taxon>
        <taxon>Spermatophyta</taxon>
        <taxon>Magnoliopsida</taxon>
        <taxon>eudicotyledons</taxon>
        <taxon>Gunneridae</taxon>
        <taxon>Pentapetalae</taxon>
        <taxon>asterids</taxon>
        <taxon>Ericales</taxon>
        <taxon>Actinidiaceae</taxon>
        <taxon>Actinidia</taxon>
    </lineage>
</organism>
<dbReference type="EMBL" id="BJWL01000012">
    <property type="protein sequence ID" value="GFY97995.1"/>
    <property type="molecule type" value="Genomic_DNA"/>
</dbReference>